<dbReference type="InterPro" id="IPR017871">
    <property type="entry name" value="ABC_transporter-like_CS"/>
</dbReference>
<dbReference type="InterPro" id="IPR003593">
    <property type="entry name" value="AAA+_ATPase"/>
</dbReference>
<dbReference type="PROSITE" id="PS00211">
    <property type="entry name" value="ABC_TRANSPORTER_1"/>
    <property type="match status" value="1"/>
</dbReference>
<keyword evidence="2" id="KW-0813">Transport</keyword>
<dbReference type="Pfam" id="PF00005">
    <property type="entry name" value="ABC_tran"/>
    <property type="match status" value="1"/>
</dbReference>
<dbReference type="Proteomes" id="UP000298588">
    <property type="component" value="Chromosome"/>
</dbReference>
<reference evidence="6 7" key="1">
    <citation type="submission" date="2019-04" db="EMBL/GenBank/DDBJ databases">
        <title>Phreatobacter aquaticus sp. nov.</title>
        <authorList>
            <person name="Choi A."/>
            <person name="Baek K."/>
        </authorList>
    </citation>
    <scope>NUCLEOTIDE SEQUENCE [LARGE SCALE GENOMIC DNA]</scope>
    <source>
        <strain evidence="6 7">NMCR1094</strain>
    </source>
</reference>
<proteinExistence type="inferred from homology"/>
<dbReference type="GO" id="GO:0005524">
    <property type="term" value="F:ATP binding"/>
    <property type="evidence" value="ECO:0007669"/>
    <property type="project" value="UniProtKB-KW"/>
</dbReference>
<dbReference type="InterPro" id="IPR051120">
    <property type="entry name" value="ABC_AA/LPS_Transport"/>
</dbReference>
<dbReference type="SUPFAM" id="SSF52540">
    <property type="entry name" value="P-loop containing nucleoside triphosphate hydrolases"/>
    <property type="match status" value="1"/>
</dbReference>
<dbReference type="InterPro" id="IPR003439">
    <property type="entry name" value="ABC_transporter-like_ATP-bd"/>
</dbReference>
<dbReference type="PANTHER" id="PTHR45772:SF1">
    <property type="entry name" value="ABC TRANSPORTER ATP-BINDING PROTEIN"/>
    <property type="match status" value="1"/>
</dbReference>
<keyword evidence="3" id="KW-0547">Nucleotide-binding</keyword>
<evidence type="ECO:0000256" key="2">
    <source>
        <dbReference type="ARBA" id="ARBA00022448"/>
    </source>
</evidence>
<comment type="similarity">
    <text evidence="1">Belongs to the ABC transporter superfamily.</text>
</comment>
<feature type="domain" description="ABC transporter" evidence="5">
    <location>
        <begin position="9"/>
        <end position="257"/>
    </location>
</feature>
<accession>A0A4D7QM44</accession>
<dbReference type="KEGG" id="paqt:E8L99_06110"/>
<dbReference type="FunFam" id="3.40.50.300:FF:000421">
    <property type="entry name" value="Branched-chain amino acid ABC transporter ATP-binding protein"/>
    <property type="match status" value="1"/>
</dbReference>
<dbReference type="SMART" id="SM00382">
    <property type="entry name" value="AAA"/>
    <property type="match status" value="1"/>
</dbReference>
<dbReference type="EMBL" id="CP039865">
    <property type="protein sequence ID" value="QCK88658.1"/>
    <property type="molecule type" value="Genomic_DNA"/>
</dbReference>
<dbReference type="OrthoDB" id="9779872at2"/>
<dbReference type="InterPro" id="IPR027417">
    <property type="entry name" value="P-loop_NTPase"/>
</dbReference>
<evidence type="ECO:0000256" key="1">
    <source>
        <dbReference type="ARBA" id="ARBA00005417"/>
    </source>
</evidence>
<organism evidence="6 7">
    <name type="scientific">Phreatobacter aquaticus</name>
    <dbReference type="NCBI Taxonomy" id="2570229"/>
    <lineage>
        <taxon>Bacteria</taxon>
        <taxon>Pseudomonadati</taxon>
        <taxon>Pseudomonadota</taxon>
        <taxon>Alphaproteobacteria</taxon>
        <taxon>Hyphomicrobiales</taxon>
        <taxon>Phreatobacteraceae</taxon>
        <taxon>Phreatobacter</taxon>
    </lineage>
</organism>
<name>A0A4D7QM44_9HYPH</name>
<dbReference type="Pfam" id="PF12399">
    <property type="entry name" value="BCA_ABC_TP_C"/>
    <property type="match status" value="1"/>
</dbReference>
<dbReference type="CDD" id="cd03219">
    <property type="entry name" value="ABC_Mj1267_LivG_branched"/>
    <property type="match status" value="1"/>
</dbReference>
<evidence type="ECO:0000313" key="6">
    <source>
        <dbReference type="EMBL" id="QCK88658.1"/>
    </source>
</evidence>
<evidence type="ECO:0000259" key="5">
    <source>
        <dbReference type="PROSITE" id="PS50893"/>
    </source>
</evidence>
<evidence type="ECO:0000313" key="7">
    <source>
        <dbReference type="Proteomes" id="UP000298588"/>
    </source>
</evidence>
<dbReference type="PANTHER" id="PTHR45772">
    <property type="entry name" value="CONSERVED COMPONENT OF ABC TRANSPORTER FOR NATURAL AMINO ACIDS-RELATED"/>
    <property type="match status" value="1"/>
</dbReference>
<keyword evidence="7" id="KW-1185">Reference proteome</keyword>
<dbReference type="Gene3D" id="3.40.50.300">
    <property type="entry name" value="P-loop containing nucleotide triphosphate hydrolases"/>
    <property type="match status" value="1"/>
</dbReference>
<evidence type="ECO:0000256" key="4">
    <source>
        <dbReference type="ARBA" id="ARBA00022840"/>
    </source>
</evidence>
<dbReference type="InterPro" id="IPR032823">
    <property type="entry name" value="BCA_ABC_TP_C"/>
</dbReference>
<sequence>MPSEGTTVLEANALCLRFGAVETLKSVSLSVERGEIHAVIGPNGAGKSSLLNCLSGFYRPQSGAVRFLGKDISSLPPHKRAALGISRTFQGIQTYPSMTARENILSGFHLRMSTGPFAALVWWGPTRREEEEFAARAEKIIEFLELEQLRHTPVGDMSYGMRKRVDLGRAIALEPSVLIMDEPMAGMSNEEKEDLARFILDIREGLGIPVVLVEHDMEVVMSISDRVTVIDFGEVIACGTPDEVRTHPAVIDAYLGDAA</sequence>
<dbReference type="PROSITE" id="PS50893">
    <property type="entry name" value="ABC_TRANSPORTER_2"/>
    <property type="match status" value="1"/>
</dbReference>
<dbReference type="AlphaFoldDB" id="A0A4D7QM44"/>
<dbReference type="GO" id="GO:0005886">
    <property type="term" value="C:plasma membrane"/>
    <property type="evidence" value="ECO:0007669"/>
    <property type="project" value="TreeGrafter"/>
</dbReference>
<protein>
    <submittedName>
        <fullName evidence="6">ABC transporter ATP-binding protein</fullName>
    </submittedName>
</protein>
<gene>
    <name evidence="6" type="ORF">E8L99_06110</name>
</gene>
<evidence type="ECO:0000256" key="3">
    <source>
        <dbReference type="ARBA" id="ARBA00022741"/>
    </source>
</evidence>
<keyword evidence="4 6" id="KW-0067">ATP-binding</keyword>
<dbReference type="GO" id="GO:0016887">
    <property type="term" value="F:ATP hydrolysis activity"/>
    <property type="evidence" value="ECO:0007669"/>
    <property type="project" value="InterPro"/>
</dbReference>